<keyword evidence="9" id="KW-0472">Membrane</keyword>
<gene>
    <name evidence="12" type="ORF">HG542_23375</name>
</gene>
<dbReference type="GO" id="GO:0016020">
    <property type="term" value="C:membrane"/>
    <property type="evidence" value="ECO:0007669"/>
    <property type="project" value="InterPro"/>
</dbReference>
<dbReference type="InterPro" id="IPR011712">
    <property type="entry name" value="Sig_transdc_His_kin_sub3_dim/P"/>
</dbReference>
<keyword evidence="9" id="KW-1133">Transmembrane helix</keyword>
<evidence type="ECO:0000256" key="1">
    <source>
        <dbReference type="ARBA" id="ARBA00000085"/>
    </source>
</evidence>
<dbReference type="SUPFAM" id="SSF55874">
    <property type="entry name" value="ATPase domain of HSP90 chaperone/DNA topoisomerase II/histidine kinase"/>
    <property type="match status" value="1"/>
</dbReference>
<evidence type="ECO:0000256" key="6">
    <source>
        <dbReference type="ARBA" id="ARBA00022777"/>
    </source>
</evidence>
<dbReference type="CDD" id="cd16917">
    <property type="entry name" value="HATPase_UhpB-NarQ-NarX-like"/>
    <property type="match status" value="1"/>
</dbReference>
<feature type="transmembrane region" description="Helical" evidence="9">
    <location>
        <begin position="31"/>
        <end position="50"/>
    </location>
</feature>
<evidence type="ECO:0000256" key="2">
    <source>
        <dbReference type="ARBA" id="ARBA00012438"/>
    </source>
</evidence>
<dbReference type="Proteomes" id="UP000587462">
    <property type="component" value="Unassembled WGS sequence"/>
</dbReference>
<evidence type="ECO:0000256" key="3">
    <source>
        <dbReference type="ARBA" id="ARBA00022553"/>
    </source>
</evidence>
<proteinExistence type="predicted"/>
<evidence type="ECO:0000256" key="9">
    <source>
        <dbReference type="SAM" id="Phobius"/>
    </source>
</evidence>
<keyword evidence="8" id="KW-0902">Two-component regulatory system</keyword>
<name>A0A7Y7B7U3_STRMO</name>
<comment type="catalytic activity">
    <reaction evidence="1">
        <text>ATP + protein L-histidine = ADP + protein N-phospho-L-histidine.</text>
        <dbReference type="EC" id="2.7.13.3"/>
    </reaction>
</comment>
<feature type="signal peptide" evidence="10">
    <location>
        <begin position="1"/>
        <end position="20"/>
    </location>
</feature>
<evidence type="ECO:0000313" key="13">
    <source>
        <dbReference type="Proteomes" id="UP000587462"/>
    </source>
</evidence>
<evidence type="ECO:0000256" key="10">
    <source>
        <dbReference type="SAM" id="SignalP"/>
    </source>
</evidence>
<keyword evidence="5" id="KW-0547">Nucleotide-binding</keyword>
<dbReference type="GO" id="GO:0000155">
    <property type="term" value="F:phosphorelay sensor kinase activity"/>
    <property type="evidence" value="ECO:0007669"/>
    <property type="project" value="InterPro"/>
</dbReference>
<protein>
    <recommendedName>
        <fullName evidence="2">histidine kinase</fullName>
        <ecNumber evidence="2">2.7.13.3</ecNumber>
    </recommendedName>
</protein>
<feature type="chain" id="PRO_5031268666" description="histidine kinase" evidence="10">
    <location>
        <begin position="21"/>
        <end position="412"/>
    </location>
</feature>
<evidence type="ECO:0000313" key="12">
    <source>
        <dbReference type="EMBL" id="NVK80577.1"/>
    </source>
</evidence>
<keyword evidence="13" id="KW-1185">Reference proteome</keyword>
<evidence type="ECO:0000259" key="11">
    <source>
        <dbReference type="Pfam" id="PF07730"/>
    </source>
</evidence>
<dbReference type="PANTHER" id="PTHR24421:SF10">
    <property type="entry name" value="NITRATE_NITRITE SENSOR PROTEIN NARQ"/>
    <property type="match status" value="1"/>
</dbReference>
<feature type="transmembrane region" description="Helical" evidence="9">
    <location>
        <begin position="90"/>
        <end position="119"/>
    </location>
</feature>
<evidence type="ECO:0000256" key="8">
    <source>
        <dbReference type="ARBA" id="ARBA00023012"/>
    </source>
</evidence>
<evidence type="ECO:0000256" key="4">
    <source>
        <dbReference type="ARBA" id="ARBA00022679"/>
    </source>
</evidence>
<dbReference type="PANTHER" id="PTHR24421">
    <property type="entry name" value="NITRATE/NITRITE SENSOR PROTEIN NARX-RELATED"/>
    <property type="match status" value="1"/>
</dbReference>
<keyword evidence="4" id="KW-0808">Transferase</keyword>
<dbReference type="AlphaFoldDB" id="A0A7Y7B7U3"/>
<keyword evidence="10" id="KW-0732">Signal</keyword>
<comment type="caution">
    <text evidence="12">The sequence shown here is derived from an EMBL/GenBank/DDBJ whole genome shotgun (WGS) entry which is preliminary data.</text>
</comment>
<dbReference type="EC" id="2.7.13.3" evidence="2"/>
<dbReference type="Gene3D" id="1.20.5.1930">
    <property type="match status" value="1"/>
</dbReference>
<dbReference type="Gene3D" id="3.30.565.10">
    <property type="entry name" value="Histidine kinase-like ATPase, C-terminal domain"/>
    <property type="match status" value="1"/>
</dbReference>
<accession>A0A7Y7B7U3</accession>
<evidence type="ECO:0000256" key="7">
    <source>
        <dbReference type="ARBA" id="ARBA00022840"/>
    </source>
</evidence>
<sequence>MHVLLGAAVALLLSPVAVLAAAVVPPAWRPVVFPAALAVLVTALGLPRIARRASVPLANHLLGTDLPAPATEASGTGPGRPDRFRTSAWLLLHTLTGGAATAVVLPLLMVAFALPAVWLRGGDRITVLADVDVAGGVQGSWTVPAAAALLALACLTGKAAAALLRRLAPLLLGHRPAERLAALEEQMRMLAQRNRLAQELHDSIGHTLTASTIQAAVARELMTSDPARARHALVSLEEVSRAALDDLDHVLGLLRDGRPSTAPPLSLAELPALLDRVRGAGTELHADVTGDLAHVPATVSRESYRIVQEGLTNALRHASRAPVALRVAVTRDRLELEVTNPLTGRSALGLAGRRRGSGLTGAAERVALLRGEFSAGPVPRGGSCIGGTGDPVGLCGEACWRFRARIPLGSGA</sequence>
<feature type="domain" description="Signal transduction histidine kinase subgroup 3 dimerisation and phosphoacceptor" evidence="11">
    <location>
        <begin position="193"/>
        <end position="256"/>
    </location>
</feature>
<dbReference type="GO" id="GO:0005524">
    <property type="term" value="F:ATP binding"/>
    <property type="evidence" value="ECO:0007669"/>
    <property type="project" value="UniProtKB-KW"/>
</dbReference>
<keyword evidence="9" id="KW-0812">Transmembrane</keyword>
<keyword evidence="6 12" id="KW-0418">Kinase</keyword>
<organism evidence="12 13">
    <name type="scientific">Streptomyces morookaense</name>
    <name type="common">Streptoverticillium morookaense</name>
    <dbReference type="NCBI Taxonomy" id="1970"/>
    <lineage>
        <taxon>Bacteria</taxon>
        <taxon>Bacillati</taxon>
        <taxon>Actinomycetota</taxon>
        <taxon>Actinomycetes</taxon>
        <taxon>Kitasatosporales</taxon>
        <taxon>Streptomycetaceae</taxon>
        <taxon>Streptomyces</taxon>
    </lineage>
</organism>
<keyword evidence="7" id="KW-0067">ATP-binding</keyword>
<keyword evidence="3" id="KW-0597">Phosphoprotein</keyword>
<dbReference type="InterPro" id="IPR036890">
    <property type="entry name" value="HATPase_C_sf"/>
</dbReference>
<dbReference type="InterPro" id="IPR050482">
    <property type="entry name" value="Sensor_HK_TwoCompSys"/>
</dbReference>
<dbReference type="EMBL" id="JABBXF010000058">
    <property type="protein sequence ID" value="NVK80577.1"/>
    <property type="molecule type" value="Genomic_DNA"/>
</dbReference>
<dbReference type="Pfam" id="PF07730">
    <property type="entry name" value="HisKA_3"/>
    <property type="match status" value="1"/>
</dbReference>
<dbReference type="GO" id="GO:0046983">
    <property type="term" value="F:protein dimerization activity"/>
    <property type="evidence" value="ECO:0007669"/>
    <property type="project" value="InterPro"/>
</dbReference>
<reference evidence="12 13" key="1">
    <citation type="submission" date="2020-04" db="EMBL/GenBank/DDBJ databases">
        <title>Draft Genome Sequence of Streptomyces morookaense DSM 40503, an 8-azaguanine-producing strain.</title>
        <authorList>
            <person name="Qi J."/>
            <person name="Gao J.-M."/>
        </authorList>
    </citation>
    <scope>NUCLEOTIDE SEQUENCE [LARGE SCALE GENOMIC DNA]</scope>
    <source>
        <strain evidence="12 13">DSM 40503</strain>
    </source>
</reference>
<evidence type="ECO:0000256" key="5">
    <source>
        <dbReference type="ARBA" id="ARBA00022741"/>
    </source>
</evidence>